<proteinExistence type="predicted"/>
<dbReference type="GeneTree" id="ENSGT00990000207047"/>
<protein>
    <submittedName>
        <fullName evidence="1">Uncharacterized protein</fullName>
    </submittedName>
</protein>
<reference evidence="1" key="3">
    <citation type="submission" date="2025-09" db="UniProtKB">
        <authorList>
            <consortium name="Ensembl"/>
        </authorList>
    </citation>
    <scope>IDENTIFICATION</scope>
</reference>
<dbReference type="STRING" id="62062.ENSHHUP00000002785"/>
<keyword evidence="2" id="KW-1185">Reference proteome</keyword>
<name>A0A4W5JX97_9TELE</name>
<accession>A0A4W5JX97</accession>
<sequence>TESNKIEDKKSYDPGDRILKFVNRQEDISKIDLCLSYDLKTIVYFQGQYKLICPALKGNQKFGVVWSYQEVRRLAALTAKEIQYFEEIIATLASPKYCETKSRQWKSPWQGIDRFGNTGCSNQKLQLLRKCPTVSLSQVQGVTDCSSIRACPTCGILLEHDKTSYKNLAKHVGELTICFSFFFTDSQGNTPPHNLQTKHLRLVSPPDQIQ</sequence>
<organism evidence="1 2">
    <name type="scientific">Hucho hucho</name>
    <name type="common">huchen</name>
    <dbReference type="NCBI Taxonomy" id="62062"/>
    <lineage>
        <taxon>Eukaryota</taxon>
        <taxon>Metazoa</taxon>
        <taxon>Chordata</taxon>
        <taxon>Craniata</taxon>
        <taxon>Vertebrata</taxon>
        <taxon>Euteleostomi</taxon>
        <taxon>Actinopterygii</taxon>
        <taxon>Neopterygii</taxon>
        <taxon>Teleostei</taxon>
        <taxon>Protacanthopterygii</taxon>
        <taxon>Salmoniformes</taxon>
        <taxon>Salmonidae</taxon>
        <taxon>Salmoninae</taxon>
        <taxon>Hucho</taxon>
    </lineage>
</organism>
<dbReference type="Proteomes" id="UP000314982">
    <property type="component" value="Unassembled WGS sequence"/>
</dbReference>
<evidence type="ECO:0000313" key="1">
    <source>
        <dbReference type="Ensembl" id="ENSHHUP00000002785.1"/>
    </source>
</evidence>
<reference evidence="1" key="2">
    <citation type="submission" date="2025-08" db="UniProtKB">
        <authorList>
            <consortium name="Ensembl"/>
        </authorList>
    </citation>
    <scope>IDENTIFICATION</scope>
</reference>
<reference evidence="2" key="1">
    <citation type="submission" date="2018-06" db="EMBL/GenBank/DDBJ databases">
        <title>Genome assembly of Danube salmon.</title>
        <authorList>
            <person name="Macqueen D.J."/>
            <person name="Gundappa M.K."/>
        </authorList>
    </citation>
    <scope>NUCLEOTIDE SEQUENCE [LARGE SCALE GENOMIC DNA]</scope>
</reference>
<dbReference type="Ensembl" id="ENSHHUT00000002875.1">
    <property type="protein sequence ID" value="ENSHHUP00000002785.1"/>
    <property type="gene ID" value="ENSHHUG00000001757.1"/>
</dbReference>
<dbReference type="AlphaFoldDB" id="A0A4W5JX97"/>
<evidence type="ECO:0000313" key="2">
    <source>
        <dbReference type="Proteomes" id="UP000314982"/>
    </source>
</evidence>